<proteinExistence type="predicted"/>
<sequence>MSVFSMIKRGRQAAKEHKATQAEKQKAQVVKLPYKHVPTHAATDAMAAAPAAARMADREKILEQNRRRSAMTANGIGMSNHGSYSIMTPVRTGMMRAHSSMIFTSSPVVYSDITPVTKNHSLGSMNAAWAPQPTEPRLLPAASSTVSSKGKEVEMPAVLETGHPSNVSRKVRSCHSPPSSGDSTMLQGELGDRAAPSNTHVNSSHRLHPTSATAVTESTAFTASPSGMSGIVLAEVSSQFAAATGHERDETVGGTAVTNPPAHLTPSIQGSHPSHAGQQQSKKATDPEPAPPMGAYSYMPRDFATARLMPPQRPRQISGLSMAGSDYSTNLEILPPSVESVPSTRSKPIKTKAPPQRKQWFFKGFKAAAVAV</sequence>
<gene>
    <name evidence="2" type="ORF">P8C59_001467</name>
</gene>
<feature type="region of interest" description="Disordered" evidence="1">
    <location>
        <begin position="159"/>
        <end position="217"/>
    </location>
</feature>
<accession>A0AAD9M954</accession>
<dbReference type="Proteomes" id="UP001217918">
    <property type="component" value="Unassembled WGS sequence"/>
</dbReference>
<feature type="compositionally biased region" description="Polar residues" evidence="1">
    <location>
        <begin position="266"/>
        <end position="282"/>
    </location>
</feature>
<feature type="compositionally biased region" description="Basic and acidic residues" evidence="1">
    <location>
        <begin position="13"/>
        <end position="26"/>
    </location>
</feature>
<reference evidence="2" key="1">
    <citation type="journal article" date="2023" name="Mol. Plant Microbe Interact.">
        <title>Elucidating the Obligate Nature and Biological Capacity of an Invasive Fungal Corn Pathogen.</title>
        <authorList>
            <person name="MacCready J.S."/>
            <person name="Roggenkamp E.M."/>
            <person name="Gdanetz K."/>
            <person name="Chilvers M.I."/>
        </authorList>
    </citation>
    <scope>NUCLEOTIDE SEQUENCE</scope>
    <source>
        <strain evidence="2">PM02</strain>
    </source>
</reference>
<dbReference type="EMBL" id="JAQQPM010000001">
    <property type="protein sequence ID" value="KAK2067757.1"/>
    <property type="molecule type" value="Genomic_DNA"/>
</dbReference>
<keyword evidence="3" id="KW-1185">Reference proteome</keyword>
<dbReference type="AlphaFoldDB" id="A0AAD9M954"/>
<organism evidence="2 3">
    <name type="scientific">Phyllachora maydis</name>
    <dbReference type="NCBI Taxonomy" id="1825666"/>
    <lineage>
        <taxon>Eukaryota</taxon>
        <taxon>Fungi</taxon>
        <taxon>Dikarya</taxon>
        <taxon>Ascomycota</taxon>
        <taxon>Pezizomycotina</taxon>
        <taxon>Sordariomycetes</taxon>
        <taxon>Sordariomycetidae</taxon>
        <taxon>Phyllachorales</taxon>
        <taxon>Phyllachoraceae</taxon>
        <taxon>Phyllachora</taxon>
    </lineage>
</organism>
<evidence type="ECO:0000256" key="1">
    <source>
        <dbReference type="SAM" id="MobiDB-lite"/>
    </source>
</evidence>
<evidence type="ECO:0000313" key="2">
    <source>
        <dbReference type="EMBL" id="KAK2067757.1"/>
    </source>
</evidence>
<feature type="region of interest" description="Disordered" evidence="1">
    <location>
        <begin position="1"/>
        <end position="26"/>
    </location>
</feature>
<comment type="caution">
    <text evidence="2">The sequence shown here is derived from an EMBL/GenBank/DDBJ whole genome shotgun (WGS) entry which is preliminary data.</text>
</comment>
<feature type="region of interest" description="Disordered" evidence="1">
    <location>
        <begin position="242"/>
        <end position="296"/>
    </location>
</feature>
<protein>
    <submittedName>
        <fullName evidence="2">Uncharacterized protein</fullName>
    </submittedName>
</protein>
<name>A0AAD9M954_9PEZI</name>
<feature type="compositionally biased region" description="Polar residues" evidence="1">
    <location>
        <begin position="176"/>
        <end position="186"/>
    </location>
</feature>
<evidence type="ECO:0000313" key="3">
    <source>
        <dbReference type="Proteomes" id="UP001217918"/>
    </source>
</evidence>